<comment type="caution">
    <text evidence="2">The sequence shown here is derived from an EMBL/GenBank/DDBJ whole genome shotgun (WGS) entry which is preliminary data.</text>
</comment>
<proteinExistence type="predicted"/>
<gene>
    <name evidence="2" type="ORF">BCR42DRAFT_412566</name>
</gene>
<protein>
    <submittedName>
        <fullName evidence="2">Uncharacterized protein</fullName>
    </submittedName>
</protein>
<feature type="compositionally biased region" description="Polar residues" evidence="1">
    <location>
        <begin position="1"/>
        <end position="33"/>
    </location>
</feature>
<evidence type="ECO:0000313" key="2">
    <source>
        <dbReference type="EMBL" id="ORZ17813.1"/>
    </source>
</evidence>
<dbReference type="AlphaFoldDB" id="A0A1X2ILD7"/>
<name>A0A1X2ILD7_9FUNG</name>
<accession>A0A1X2ILD7</accession>
<feature type="region of interest" description="Disordered" evidence="1">
    <location>
        <begin position="1"/>
        <end position="38"/>
    </location>
</feature>
<reference evidence="2 3" key="1">
    <citation type="submission" date="2016-07" db="EMBL/GenBank/DDBJ databases">
        <title>Pervasive Adenine N6-methylation of Active Genes in Fungi.</title>
        <authorList>
            <consortium name="DOE Joint Genome Institute"/>
            <person name="Mondo S.J."/>
            <person name="Dannebaum R.O."/>
            <person name="Kuo R.C."/>
            <person name="Labutti K."/>
            <person name="Haridas S."/>
            <person name="Kuo A."/>
            <person name="Salamov A."/>
            <person name="Ahrendt S.R."/>
            <person name="Lipzen A."/>
            <person name="Sullivan W."/>
            <person name="Andreopoulos W.B."/>
            <person name="Clum A."/>
            <person name="Lindquist E."/>
            <person name="Daum C."/>
            <person name="Ramamoorthy G.K."/>
            <person name="Gryganskyi A."/>
            <person name="Culley D."/>
            <person name="Magnuson J.K."/>
            <person name="James T.Y."/>
            <person name="O'Malley M.A."/>
            <person name="Stajich J.E."/>
            <person name="Spatafora J.W."/>
            <person name="Visel A."/>
            <person name="Grigoriev I.V."/>
        </authorList>
    </citation>
    <scope>NUCLEOTIDE SEQUENCE [LARGE SCALE GENOMIC DNA]</scope>
    <source>
        <strain evidence="2 3">NRRL 1336</strain>
    </source>
</reference>
<evidence type="ECO:0000256" key="1">
    <source>
        <dbReference type="SAM" id="MobiDB-lite"/>
    </source>
</evidence>
<dbReference type="OrthoDB" id="1742084at2759"/>
<evidence type="ECO:0000313" key="3">
    <source>
        <dbReference type="Proteomes" id="UP000193560"/>
    </source>
</evidence>
<organism evidence="2 3">
    <name type="scientific">Absidia repens</name>
    <dbReference type="NCBI Taxonomy" id="90262"/>
    <lineage>
        <taxon>Eukaryota</taxon>
        <taxon>Fungi</taxon>
        <taxon>Fungi incertae sedis</taxon>
        <taxon>Mucoromycota</taxon>
        <taxon>Mucoromycotina</taxon>
        <taxon>Mucoromycetes</taxon>
        <taxon>Mucorales</taxon>
        <taxon>Cunninghamellaceae</taxon>
        <taxon>Absidia</taxon>
    </lineage>
</organism>
<dbReference type="EMBL" id="MCGE01000009">
    <property type="protein sequence ID" value="ORZ17813.1"/>
    <property type="molecule type" value="Genomic_DNA"/>
</dbReference>
<keyword evidence="3" id="KW-1185">Reference proteome</keyword>
<sequence length="85" mass="9396">MYTHPSPLSTSHAPYTSSNGHTMQHQSSSTDSIPSDIASAIKRQPNDPVLWFANPPVNVPPTASSTPVHSISYLNWKQQQQKQQQ</sequence>
<dbReference type="Proteomes" id="UP000193560">
    <property type="component" value="Unassembled WGS sequence"/>
</dbReference>